<name>A0A937JYT9_9BACT</name>
<dbReference type="SUPFAM" id="SSF53901">
    <property type="entry name" value="Thiolase-like"/>
    <property type="match status" value="2"/>
</dbReference>
<dbReference type="Pfam" id="PF00109">
    <property type="entry name" value="ketoacyl-synt"/>
    <property type="match status" value="1"/>
</dbReference>
<dbReference type="GO" id="GO:0006633">
    <property type="term" value="P:fatty acid biosynthetic process"/>
    <property type="evidence" value="ECO:0007669"/>
    <property type="project" value="UniProtKB-UniRule"/>
</dbReference>
<evidence type="ECO:0000256" key="4">
    <source>
        <dbReference type="ARBA" id="ARBA00014657"/>
    </source>
</evidence>
<comment type="catalytic activity">
    <reaction evidence="11">
        <text>(9Z)-hexadecenoyl-[ACP] + malonyl-[ACP] + H(+) = 3-oxo-(11Z)-octadecenoyl-[ACP] + holo-[ACP] + CO2</text>
        <dbReference type="Rhea" id="RHEA:55040"/>
        <dbReference type="Rhea" id="RHEA-COMP:9623"/>
        <dbReference type="Rhea" id="RHEA-COMP:9685"/>
        <dbReference type="Rhea" id="RHEA-COMP:10800"/>
        <dbReference type="Rhea" id="RHEA-COMP:14074"/>
        <dbReference type="ChEBI" id="CHEBI:15378"/>
        <dbReference type="ChEBI" id="CHEBI:16526"/>
        <dbReference type="ChEBI" id="CHEBI:64479"/>
        <dbReference type="ChEBI" id="CHEBI:78449"/>
        <dbReference type="ChEBI" id="CHEBI:83989"/>
        <dbReference type="ChEBI" id="CHEBI:138538"/>
        <dbReference type="EC" id="2.3.1.179"/>
    </reaction>
</comment>
<keyword evidence="6 11" id="KW-0808">Transferase</keyword>
<dbReference type="Pfam" id="PF02801">
    <property type="entry name" value="Ketoacyl-synt_C"/>
    <property type="match status" value="1"/>
</dbReference>
<dbReference type="EMBL" id="JAESIY010000001">
    <property type="protein sequence ID" value="MBL3654595.1"/>
    <property type="molecule type" value="Genomic_DNA"/>
</dbReference>
<feature type="active site" description="For beta-ketoacyl synthase activity" evidence="12">
    <location>
        <position position="164"/>
    </location>
</feature>
<dbReference type="SMART" id="SM00825">
    <property type="entry name" value="PKS_KS"/>
    <property type="match status" value="1"/>
</dbReference>
<dbReference type="InterPro" id="IPR014030">
    <property type="entry name" value="Ketoacyl_synth_N"/>
</dbReference>
<comment type="catalytic activity">
    <reaction evidence="11">
        <text>a fatty acyl-[ACP] + malonyl-[ACP] + H(+) = a 3-oxoacyl-[ACP] + holo-[ACP] + CO2</text>
        <dbReference type="Rhea" id="RHEA:22836"/>
        <dbReference type="Rhea" id="RHEA-COMP:9623"/>
        <dbReference type="Rhea" id="RHEA-COMP:9685"/>
        <dbReference type="Rhea" id="RHEA-COMP:9916"/>
        <dbReference type="Rhea" id="RHEA-COMP:14125"/>
        <dbReference type="ChEBI" id="CHEBI:15378"/>
        <dbReference type="ChEBI" id="CHEBI:16526"/>
        <dbReference type="ChEBI" id="CHEBI:64479"/>
        <dbReference type="ChEBI" id="CHEBI:78449"/>
        <dbReference type="ChEBI" id="CHEBI:78776"/>
        <dbReference type="ChEBI" id="CHEBI:138651"/>
    </reaction>
</comment>
<evidence type="ECO:0000256" key="1">
    <source>
        <dbReference type="ARBA" id="ARBA00005194"/>
    </source>
</evidence>
<keyword evidence="7" id="KW-0276">Fatty acid metabolism</keyword>
<comment type="function">
    <text evidence="11">Involved in the type II fatty acid elongation cycle. Catalyzes the elongation of a wide range of acyl-ACP by the addition of two carbons from malonyl-ACP to an acyl acceptor. Can efficiently catalyze the conversion of palmitoleoyl-ACP (cis-hexadec-9-enoyl-ACP) to cis-vaccenoyl-ACP (cis-octadec-11-enoyl-ACP), an essential step in the thermal regulation of fatty acid composition.</text>
</comment>
<dbReference type="PANTHER" id="PTHR11712:SF336">
    <property type="entry name" value="3-OXOACYL-[ACYL-CARRIER-PROTEIN] SYNTHASE, MITOCHONDRIAL"/>
    <property type="match status" value="1"/>
</dbReference>
<comment type="pathway">
    <text evidence="1 11">Lipid metabolism; fatty acid biosynthesis.</text>
</comment>
<dbReference type="Proteomes" id="UP000659388">
    <property type="component" value="Unassembled WGS sequence"/>
</dbReference>
<dbReference type="FunFam" id="3.40.47.10:FF:000018">
    <property type="entry name" value="3-oxoacyl-[acyl-carrier-protein] synthase 2"/>
    <property type="match status" value="1"/>
</dbReference>
<proteinExistence type="inferred from homology"/>
<gene>
    <name evidence="15" type="primary">fabF</name>
    <name evidence="15" type="ORF">JL102_00515</name>
</gene>
<evidence type="ECO:0000256" key="9">
    <source>
        <dbReference type="ARBA" id="ARBA00023160"/>
    </source>
</evidence>
<dbReference type="RefSeq" id="WP_202241526.1">
    <property type="nucleotide sequence ID" value="NZ_JAESIY010000001.1"/>
</dbReference>
<dbReference type="InterPro" id="IPR014031">
    <property type="entry name" value="Ketoacyl_synth_C"/>
</dbReference>
<keyword evidence="10 11" id="KW-0012">Acyltransferase</keyword>
<dbReference type="InterPro" id="IPR016039">
    <property type="entry name" value="Thiolase-like"/>
</dbReference>
<dbReference type="NCBIfam" id="NF005589">
    <property type="entry name" value="PRK07314.1"/>
    <property type="match status" value="1"/>
</dbReference>
<dbReference type="GO" id="GO:0004315">
    <property type="term" value="F:3-oxoacyl-[acyl-carrier-protein] synthase activity"/>
    <property type="evidence" value="ECO:0007669"/>
    <property type="project" value="UniProtKB-UniRule"/>
</dbReference>
<evidence type="ECO:0000256" key="2">
    <source>
        <dbReference type="ARBA" id="ARBA00008467"/>
    </source>
</evidence>
<feature type="domain" description="Ketosynthase family 3 (KS3)" evidence="14">
    <location>
        <begin position="2"/>
        <end position="413"/>
    </location>
</feature>
<evidence type="ECO:0000256" key="11">
    <source>
        <dbReference type="PIRNR" id="PIRNR000447"/>
    </source>
</evidence>
<reference evidence="15" key="1">
    <citation type="submission" date="2021-01" db="EMBL/GenBank/DDBJ databases">
        <title>Fulvivirga kasyanovii gen. nov., sp nov., a novel member of the phylum Bacteroidetes isolated from seawater in a mussel farm.</title>
        <authorList>
            <person name="Zhao L.-H."/>
            <person name="Wang Z.-J."/>
        </authorList>
    </citation>
    <scope>NUCLEOTIDE SEQUENCE</scope>
    <source>
        <strain evidence="15">2943</strain>
    </source>
</reference>
<dbReference type="InterPro" id="IPR020841">
    <property type="entry name" value="PKS_Beta-ketoAc_synthase_dom"/>
</dbReference>
<sequence length="416" mass="44228">MTRRVVITGLGALTPIGNNVSDFWDALLAGTSGAGPITKFDTELFKTKFACELKGVNLEDHFDRKEIRKNDPFTLYALIACKEAMEDSKIELYKTDTNRFGVIWASGNGGITTFENEVLEYAESTRGPRFSPFFIPKILVDTPSGAIALKYGLRGVNHCTVSACASSTSALMDALNYIRLGKTDIMLAGGSEAAITRAGIGGFGAMKALSTNNDNANEASRPFDVNRDGFVMGEGAGALILEEYEHAKARGAHIYAELVGAGMSNDAYHATATHPEGEGAQLAIQMALDEAQITMAEVDYVNLHATSTPVGDASELRAIYNISKGNTSHLHVSATKSMTGHLLGAAGAVEAIAAVKAIEKGVVPPTINTKDVDPDLPEGINLTLGQKVEKNINYAISNTFGFGGHNAIALFKKYKA</sequence>
<evidence type="ECO:0000256" key="3">
    <source>
        <dbReference type="ARBA" id="ARBA00012356"/>
    </source>
</evidence>
<dbReference type="InterPro" id="IPR017568">
    <property type="entry name" value="3-oxoacyl-ACP_synth-2"/>
</dbReference>
<evidence type="ECO:0000313" key="16">
    <source>
        <dbReference type="Proteomes" id="UP000659388"/>
    </source>
</evidence>
<evidence type="ECO:0000256" key="13">
    <source>
        <dbReference type="RuleBase" id="RU003694"/>
    </source>
</evidence>
<comment type="similarity">
    <text evidence="2 11 13">Belongs to the thiolase-like superfamily. Beta-ketoacyl-ACP synthases family.</text>
</comment>
<keyword evidence="8" id="KW-0443">Lipid metabolism</keyword>
<dbReference type="Gene3D" id="3.40.47.10">
    <property type="match status" value="1"/>
</dbReference>
<evidence type="ECO:0000256" key="5">
    <source>
        <dbReference type="ARBA" id="ARBA00022516"/>
    </source>
</evidence>
<evidence type="ECO:0000256" key="10">
    <source>
        <dbReference type="ARBA" id="ARBA00023315"/>
    </source>
</evidence>
<dbReference type="EC" id="2.3.1.179" evidence="3 11"/>
<dbReference type="PROSITE" id="PS00606">
    <property type="entry name" value="KS3_1"/>
    <property type="match status" value="1"/>
</dbReference>
<dbReference type="GO" id="GO:0005829">
    <property type="term" value="C:cytosol"/>
    <property type="evidence" value="ECO:0007669"/>
    <property type="project" value="TreeGrafter"/>
</dbReference>
<dbReference type="PIRSF" id="PIRSF000447">
    <property type="entry name" value="KAS_II"/>
    <property type="match status" value="1"/>
</dbReference>
<dbReference type="PROSITE" id="PS52004">
    <property type="entry name" value="KS3_2"/>
    <property type="match status" value="1"/>
</dbReference>
<dbReference type="CDD" id="cd00834">
    <property type="entry name" value="KAS_I_II"/>
    <property type="match status" value="1"/>
</dbReference>
<evidence type="ECO:0000256" key="7">
    <source>
        <dbReference type="ARBA" id="ARBA00022832"/>
    </source>
</evidence>
<evidence type="ECO:0000256" key="8">
    <source>
        <dbReference type="ARBA" id="ARBA00023098"/>
    </source>
</evidence>
<dbReference type="AlphaFoldDB" id="A0A937JYT9"/>
<evidence type="ECO:0000256" key="6">
    <source>
        <dbReference type="ARBA" id="ARBA00022679"/>
    </source>
</evidence>
<dbReference type="InterPro" id="IPR018201">
    <property type="entry name" value="Ketoacyl_synth_AS"/>
</dbReference>
<dbReference type="NCBIfam" id="TIGR03150">
    <property type="entry name" value="fabF"/>
    <property type="match status" value="1"/>
</dbReference>
<comment type="caution">
    <text evidence="15">The sequence shown here is derived from an EMBL/GenBank/DDBJ whole genome shotgun (WGS) entry which is preliminary data.</text>
</comment>
<accession>A0A937JYT9</accession>
<keyword evidence="16" id="KW-1185">Reference proteome</keyword>
<keyword evidence="5 11" id="KW-0444">Lipid biosynthesis</keyword>
<dbReference type="PANTHER" id="PTHR11712">
    <property type="entry name" value="POLYKETIDE SYNTHASE-RELATED"/>
    <property type="match status" value="1"/>
</dbReference>
<dbReference type="InterPro" id="IPR000794">
    <property type="entry name" value="Beta-ketoacyl_synthase"/>
</dbReference>
<evidence type="ECO:0000256" key="12">
    <source>
        <dbReference type="PIRSR" id="PIRSR000447-1"/>
    </source>
</evidence>
<organism evidence="15 16">
    <name type="scientific">Fulvivirga sediminis</name>
    <dbReference type="NCBI Taxonomy" id="2803949"/>
    <lineage>
        <taxon>Bacteria</taxon>
        <taxon>Pseudomonadati</taxon>
        <taxon>Bacteroidota</taxon>
        <taxon>Cytophagia</taxon>
        <taxon>Cytophagales</taxon>
        <taxon>Fulvivirgaceae</taxon>
        <taxon>Fulvivirga</taxon>
    </lineage>
</organism>
<protein>
    <recommendedName>
        <fullName evidence="4 11">3-oxoacyl-[acyl-carrier-protein] synthase 2</fullName>
        <ecNumber evidence="3 11">2.3.1.179</ecNumber>
    </recommendedName>
</protein>
<keyword evidence="9 11" id="KW-0275">Fatty acid biosynthesis</keyword>
<evidence type="ECO:0000313" key="15">
    <source>
        <dbReference type="EMBL" id="MBL3654595.1"/>
    </source>
</evidence>
<evidence type="ECO:0000259" key="14">
    <source>
        <dbReference type="PROSITE" id="PS52004"/>
    </source>
</evidence>